<accession>A0ABR7LI32</accession>
<feature type="chain" id="PRO_5047405770" evidence="1">
    <location>
        <begin position="20"/>
        <end position="322"/>
    </location>
</feature>
<keyword evidence="1" id="KW-0732">Signal</keyword>
<name>A0ABR7LI32_9ACTN</name>
<feature type="signal peptide" evidence="1">
    <location>
        <begin position="1"/>
        <end position="19"/>
    </location>
</feature>
<evidence type="ECO:0000256" key="1">
    <source>
        <dbReference type="SAM" id="SignalP"/>
    </source>
</evidence>
<evidence type="ECO:0000313" key="3">
    <source>
        <dbReference type="Proteomes" id="UP000805614"/>
    </source>
</evidence>
<gene>
    <name evidence="2" type="ORF">HKK74_03205</name>
</gene>
<organism evidence="2 3">
    <name type="scientific">Actinomadura alba</name>
    <dbReference type="NCBI Taxonomy" id="406431"/>
    <lineage>
        <taxon>Bacteria</taxon>
        <taxon>Bacillati</taxon>
        <taxon>Actinomycetota</taxon>
        <taxon>Actinomycetes</taxon>
        <taxon>Streptosporangiales</taxon>
        <taxon>Thermomonosporaceae</taxon>
        <taxon>Actinomadura</taxon>
    </lineage>
</organism>
<dbReference type="RefSeq" id="WP_187241512.1">
    <property type="nucleotide sequence ID" value="NZ_BAAAOK010000055.1"/>
</dbReference>
<keyword evidence="3" id="KW-1185">Reference proteome</keyword>
<proteinExistence type="predicted"/>
<protein>
    <submittedName>
        <fullName evidence="2">Uncharacterized protein</fullName>
    </submittedName>
</protein>
<evidence type="ECO:0000313" key="2">
    <source>
        <dbReference type="EMBL" id="MBC6464506.1"/>
    </source>
</evidence>
<dbReference type="EMBL" id="JABVEC010000002">
    <property type="protein sequence ID" value="MBC6464506.1"/>
    <property type="molecule type" value="Genomic_DNA"/>
</dbReference>
<reference evidence="2 3" key="1">
    <citation type="submission" date="2020-06" db="EMBL/GenBank/DDBJ databases">
        <title>Actinomadura xiongansis sp. nov., isolated from soil of Baiyangdian.</title>
        <authorList>
            <person name="Zhang X."/>
        </authorList>
    </citation>
    <scope>NUCLEOTIDE SEQUENCE [LARGE SCALE GENOMIC DNA]</scope>
    <source>
        <strain evidence="2 3">HBUM206468</strain>
    </source>
</reference>
<comment type="caution">
    <text evidence="2">The sequence shown here is derived from an EMBL/GenBank/DDBJ whole genome shotgun (WGS) entry which is preliminary data.</text>
</comment>
<dbReference type="Proteomes" id="UP000805614">
    <property type="component" value="Unassembled WGS sequence"/>
</dbReference>
<sequence length="322" mass="33085">MKMLTIVLAATATVGTVAAGGAAITLAGNDQEAPTVPAAGAAVPAPKVSAPALPVDVDPAKCVQLPKGQLPDELQTQIDLQKLTGADLKQLKAAELEKLKSQLQVEWLKAKLPVDADQAAALPAGGAPNADPAAVKAAVDKAVARLTAGVPNCGVPALPAKPGDVKDLPAGVPATLPTDVPQLPTFSCADVAPVVKVGGAVEQSITAQTGLKFVSTKTREIKIKGKKVCMVTQRYTGGLGQWMQIERIKGEVGVTQVRQQLGLPKADAVTLGRDVYWRSPLPGVAGSGLMWTATPGVVDYVSGGLALQPRLQQIATKLHQVN</sequence>